<reference evidence="1 2" key="1">
    <citation type="submission" date="2016-05" db="EMBL/GenBank/DDBJ databases">
        <title>Single-cell genome of chain-forming Candidatus Thiomargarita nelsonii and comparison to other large sulfur-oxidizing bacteria.</title>
        <authorList>
            <person name="Winkel M."/>
            <person name="Salman V."/>
            <person name="Woyke T."/>
            <person name="Schulz-Vogt H."/>
            <person name="Richter M."/>
            <person name="Flood B."/>
            <person name="Bailey J."/>
            <person name="Amann R."/>
            <person name="Mussmann M."/>
        </authorList>
    </citation>
    <scope>NUCLEOTIDE SEQUENCE [LARGE SCALE GENOMIC DNA]</scope>
    <source>
        <strain evidence="1 2">THI036</strain>
    </source>
</reference>
<evidence type="ECO:0000313" key="2">
    <source>
        <dbReference type="Proteomes" id="UP000076962"/>
    </source>
</evidence>
<comment type="caution">
    <text evidence="1">The sequence shown here is derived from an EMBL/GenBank/DDBJ whole genome shotgun (WGS) entry which is preliminary data.</text>
</comment>
<proteinExistence type="predicted"/>
<name>A0A176RZS1_9GAMM</name>
<dbReference type="AlphaFoldDB" id="A0A176RZS1"/>
<keyword evidence="2" id="KW-1185">Reference proteome</keyword>
<sequence>MKKKFVQDKSWTPKNVNSAKIHKTIFFSKLDRLKLTFFAHITFYPDDTPGRDRRRANLR</sequence>
<organism evidence="1 2">
    <name type="scientific">Candidatus Thiomargarita nelsonii</name>
    <dbReference type="NCBI Taxonomy" id="1003181"/>
    <lineage>
        <taxon>Bacteria</taxon>
        <taxon>Pseudomonadati</taxon>
        <taxon>Pseudomonadota</taxon>
        <taxon>Gammaproteobacteria</taxon>
        <taxon>Thiotrichales</taxon>
        <taxon>Thiotrichaceae</taxon>
        <taxon>Thiomargarita</taxon>
    </lineage>
</organism>
<evidence type="ECO:0000313" key="1">
    <source>
        <dbReference type="EMBL" id="OAD21189.1"/>
    </source>
</evidence>
<protein>
    <submittedName>
        <fullName evidence="1">Uncharacterized protein</fullName>
    </submittedName>
</protein>
<dbReference type="EMBL" id="LUTY01001808">
    <property type="protein sequence ID" value="OAD21189.1"/>
    <property type="molecule type" value="Genomic_DNA"/>
</dbReference>
<gene>
    <name evidence="1" type="ORF">THIOM_003047</name>
</gene>
<dbReference type="Proteomes" id="UP000076962">
    <property type="component" value="Unassembled WGS sequence"/>
</dbReference>
<accession>A0A176RZS1</accession>